<dbReference type="InterPro" id="IPR049398">
    <property type="entry name" value="ETF-QO/FixC_UQ-bd"/>
</dbReference>
<keyword evidence="13" id="KW-0411">Iron-sulfur</keyword>
<organism evidence="19">
    <name type="scientific">marine metagenome</name>
    <dbReference type="NCBI Taxonomy" id="408172"/>
    <lineage>
        <taxon>unclassified sequences</taxon>
        <taxon>metagenomes</taxon>
        <taxon>ecological metagenomes</taxon>
    </lineage>
</organism>
<evidence type="ECO:0000256" key="7">
    <source>
        <dbReference type="ARBA" id="ARBA00022630"/>
    </source>
</evidence>
<keyword evidence="7" id="KW-0285">Flavoprotein</keyword>
<dbReference type="Gene3D" id="3.50.50.60">
    <property type="entry name" value="FAD/NAD(P)-binding domain"/>
    <property type="match status" value="1"/>
</dbReference>
<evidence type="ECO:0000259" key="18">
    <source>
        <dbReference type="Pfam" id="PF21162"/>
    </source>
</evidence>
<evidence type="ECO:0000256" key="1">
    <source>
        <dbReference type="ARBA" id="ARBA00001966"/>
    </source>
</evidence>
<evidence type="ECO:0000256" key="2">
    <source>
        <dbReference type="ARBA" id="ARBA00001974"/>
    </source>
</evidence>
<dbReference type="InterPro" id="IPR007859">
    <property type="entry name" value="ETF-QO/FixX_C"/>
</dbReference>
<dbReference type="AlphaFoldDB" id="A0A381PP99"/>
<evidence type="ECO:0000256" key="10">
    <source>
        <dbReference type="ARBA" id="ARBA00022982"/>
    </source>
</evidence>
<evidence type="ECO:0000256" key="9">
    <source>
        <dbReference type="ARBA" id="ARBA00022827"/>
    </source>
</evidence>
<evidence type="ECO:0000256" key="12">
    <source>
        <dbReference type="ARBA" id="ARBA00023004"/>
    </source>
</evidence>
<dbReference type="PRINTS" id="PR00420">
    <property type="entry name" value="RNGMNOXGNASE"/>
</dbReference>
<reference evidence="19" key="1">
    <citation type="submission" date="2018-05" db="EMBL/GenBank/DDBJ databases">
        <authorList>
            <person name="Lanie J.A."/>
            <person name="Ng W.-L."/>
            <person name="Kazmierczak K.M."/>
            <person name="Andrzejewski T.M."/>
            <person name="Davidsen T.M."/>
            <person name="Wayne K.J."/>
            <person name="Tettelin H."/>
            <person name="Glass J.I."/>
            <person name="Rusch D."/>
            <person name="Podicherti R."/>
            <person name="Tsui H.-C.T."/>
            <person name="Winkler M.E."/>
        </authorList>
    </citation>
    <scope>NUCLEOTIDE SEQUENCE</scope>
</reference>
<evidence type="ECO:0000256" key="15">
    <source>
        <dbReference type="ARBA" id="ARBA00032754"/>
    </source>
</evidence>
<dbReference type="GO" id="GO:0005739">
    <property type="term" value="C:mitochondrion"/>
    <property type="evidence" value="ECO:0007669"/>
    <property type="project" value="UniProtKB-ARBA"/>
</dbReference>
<evidence type="ECO:0000256" key="16">
    <source>
        <dbReference type="ARBA" id="ARBA00052682"/>
    </source>
</evidence>
<dbReference type="Gene3D" id="3.30.70.20">
    <property type="match status" value="1"/>
</dbReference>
<gene>
    <name evidence="19" type="ORF">METZ01_LOCUS21705</name>
</gene>
<keyword evidence="11" id="KW-0560">Oxidoreductase</keyword>
<name>A0A381PP99_9ZZZZ</name>
<comment type="cofactor">
    <cofactor evidence="2">
        <name>FAD</name>
        <dbReference type="ChEBI" id="CHEBI:57692"/>
    </cofactor>
</comment>
<keyword evidence="9" id="KW-0274">FAD</keyword>
<dbReference type="Gene3D" id="3.30.9.90">
    <property type="match status" value="1"/>
</dbReference>
<keyword evidence="8" id="KW-0479">Metal-binding</keyword>
<dbReference type="SUPFAM" id="SSF54373">
    <property type="entry name" value="FAD-linked reductases, C-terminal domain"/>
    <property type="match status" value="1"/>
</dbReference>
<dbReference type="SUPFAM" id="SSF51905">
    <property type="entry name" value="FAD/NAD(P)-binding domain"/>
    <property type="match status" value="1"/>
</dbReference>
<dbReference type="EC" id="1.5.5.1" evidence="4"/>
<keyword evidence="12" id="KW-0408">Iron</keyword>
<dbReference type="Pfam" id="PF05187">
    <property type="entry name" value="Fer4_ETF_QO"/>
    <property type="match status" value="1"/>
</dbReference>
<dbReference type="PANTHER" id="PTHR10617">
    <property type="entry name" value="ELECTRON TRANSFER FLAVOPROTEIN-UBIQUINONE OXIDOREDUCTASE"/>
    <property type="match status" value="1"/>
</dbReference>
<evidence type="ECO:0000256" key="5">
    <source>
        <dbReference type="ARBA" id="ARBA00022448"/>
    </source>
</evidence>
<dbReference type="GO" id="GO:0046872">
    <property type="term" value="F:metal ion binding"/>
    <property type="evidence" value="ECO:0007669"/>
    <property type="project" value="UniProtKB-KW"/>
</dbReference>
<dbReference type="InterPro" id="IPR036188">
    <property type="entry name" value="FAD/NAD-bd_sf"/>
</dbReference>
<dbReference type="GO" id="GO:0004174">
    <property type="term" value="F:electron-transferring-flavoprotein dehydrogenase activity"/>
    <property type="evidence" value="ECO:0007669"/>
    <property type="project" value="UniProtKB-EC"/>
</dbReference>
<evidence type="ECO:0000256" key="14">
    <source>
        <dbReference type="ARBA" id="ARBA00023075"/>
    </source>
</evidence>
<comment type="catalytic activity">
    <reaction evidence="16">
        <text>a ubiquinone + reduced [electron-transfer flavoprotein] = a ubiquinol + oxidized [electron-transfer flavoprotein] + H(+)</text>
        <dbReference type="Rhea" id="RHEA:24052"/>
        <dbReference type="Rhea" id="RHEA-COMP:9565"/>
        <dbReference type="Rhea" id="RHEA-COMP:9566"/>
        <dbReference type="Rhea" id="RHEA-COMP:10685"/>
        <dbReference type="Rhea" id="RHEA-COMP:10686"/>
        <dbReference type="ChEBI" id="CHEBI:15378"/>
        <dbReference type="ChEBI" id="CHEBI:16389"/>
        <dbReference type="ChEBI" id="CHEBI:17976"/>
        <dbReference type="ChEBI" id="CHEBI:57692"/>
        <dbReference type="ChEBI" id="CHEBI:58307"/>
        <dbReference type="EC" id="1.5.5.1"/>
    </reaction>
</comment>
<feature type="domain" description="ETF-QO/FixC ubiquinone-binding" evidence="18">
    <location>
        <begin position="232"/>
        <end position="325"/>
    </location>
</feature>
<evidence type="ECO:0000256" key="8">
    <source>
        <dbReference type="ARBA" id="ARBA00022723"/>
    </source>
</evidence>
<keyword evidence="14" id="KW-0830">Ubiquinone</keyword>
<comment type="cofactor">
    <cofactor evidence="1">
        <name>[4Fe-4S] cluster</name>
        <dbReference type="ChEBI" id="CHEBI:49883"/>
    </cofactor>
</comment>
<dbReference type="SUPFAM" id="SSF54862">
    <property type="entry name" value="4Fe-4S ferredoxins"/>
    <property type="match status" value="1"/>
</dbReference>
<sequence>MEMNDLSLNELNARQGQALDPSKRESMEYDVLIVGAGPAGLSAAIHLKQTAIKDDIDLSICVLEKGSEIGAHILSGAVIETSSLDRLIPDWRERETPIKTKVKKDKISFLGPNWSIRIPNFILPPMMKNHGNYIVSLGEVCKWLGEVAEGLGVEIYPGFSAAEVLFDKNNRVKGVATGDMGVSRDGTAKDSWEPGMELHAKYTLFSEGARGSLSKFLIDSYQLSNGKDFQKYAIGIKELWEISSENHNEGLVEHSMGWPLSDGTSGGSFLYHFGKNLVSIGYVVHLNYSNPFVSPFEEFQQFKIHPSVRKILKGGKRIGYGARAITTGGFQSLPKLNFPGGALLGCSAGFLNYPKIKGTHNAMASGMLAAEAIAENFISGDHSHELENYQEKYEKSSIAKELKKVRNVKPFQSRYGVIFGTILGGIDMWLNTFGISMPVTLSHLKPDHETLRNSEKCKRIDYPKPDGEYSFDKLSSVFLSNTNHEEDQPSHLTLKDSEVPINYNLPKYDEPAQRYCPAGVYEILENESGGNPVFQINAQNCVHCKTCDIKDPKQNINWVAPQGGEGPLYGGM</sequence>
<evidence type="ECO:0000256" key="13">
    <source>
        <dbReference type="ARBA" id="ARBA00023014"/>
    </source>
</evidence>
<protein>
    <recommendedName>
        <fullName evidence="4">electron-transferring-flavoprotein dehydrogenase</fullName>
        <ecNumber evidence="4">1.5.5.1</ecNumber>
    </recommendedName>
    <alternativeName>
        <fullName evidence="15">Electron-transferring-flavoprotein dehydrogenase</fullName>
    </alternativeName>
</protein>
<dbReference type="PANTHER" id="PTHR10617:SF107">
    <property type="entry name" value="ELECTRON TRANSFER FLAVOPROTEIN-UBIQUINONE OXIDOREDUCTASE, MITOCHONDRIAL"/>
    <property type="match status" value="1"/>
</dbReference>
<comment type="function">
    <text evidence="3">Accepts electrons from ETF and reduces ubiquinone.</text>
</comment>
<dbReference type="EMBL" id="UINC01001045">
    <property type="protein sequence ID" value="SUZ68851.1"/>
    <property type="molecule type" value="Genomic_DNA"/>
</dbReference>
<proteinExistence type="predicted"/>
<evidence type="ECO:0000256" key="6">
    <source>
        <dbReference type="ARBA" id="ARBA00022485"/>
    </source>
</evidence>
<evidence type="ECO:0000256" key="11">
    <source>
        <dbReference type="ARBA" id="ARBA00023002"/>
    </source>
</evidence>
<dbReference type="Pfam" id="PF21162">
    <property type="entry name" value="ETFQO_UQ-bd"/>
    <property type="match status" value="1"/>
</dbReference>
<evidence type="ECO:0000313" key="19">
    <source>
        <dbReference type="EMBL" id="SUZ68851.1"/>
    </source>
</evidence>
<dbReference type="FunFam" id="3.30.70.20:FF:000012">
    <property type="entry name" value="Electron transfer flavoprotein-ubiquinone oxidoreductase, mitochondrial"/>
    <property type="match status" value="1"/>
</dbReference>
<dbReference type="InterPro" id="IPR040156">
    <property type="entry name" value="ETF-QO"/>
</dbReference>
<dbReference type="Pfam" id="PF13450">
    <property type="entry name" value="NAD_binding_8"/>
    <property type="match status" value="1"/>
</dbReference>
<keyword evidence="10" id="KW-0249">Electron transport</keyword>
<accession>A0A381PP99</accession>
<evidence type="ECO:0000259" key="17">
    <source>
        <dbReference type="Pfam" id="PF05187"/>
    </source>
</evidence>
<keyword evidence="5" id="KW-0813">Transport</keyword>
<keyword evidence="6" id="KW-0004">4Fe-4S</keyword>
<dbReference type="GO" id="GO:0051539">
    <property type="term" value="F:4 iron, 4 sulfur cluster binding"/>
    <property type="evidence" value="ECO:0007669"/>
    <property type="project" value="UniProtKB-KW"/>
</dbReference>
<feature type="domain" description="ETF-QO/FixX C-terminal" evidence="17">
    <location>
        <begin position="467"/>
        <end position="569"/>
    </location>
</feature>
<evidence type="ECO:0000256" key="4">
    <source>
        <dbReference type="ARBA" id="ARBA00012696"/>
    </source>
</evidence>
<evidence type="ECO:0000256" key="3">
    <source>
        <dbReference type="ARBA" id="ARBA00002819"/>
    </source>
</evidence>